<feature type="chain" id="PRO_5040346928" evidence="3">
    <location>
        <begin position="21"/>
        <end position="257"/>
    </location>
</feature>
<protein>
    <submittedName>
        <fullName evidence="4">Uncharacterized protein</fullName>
    </submittedName>
</protein>
<feature type="region of interest" description="Disordered" evidence="2">
    <location>
        <begin position="28"/>
        <end position="74"/>
    </location>
</feature>
<dbReference type="EMBL" id="CAICTM010001018">
    <property type="protein sequence ID" value="CAB9519483.1"/>
    <property type="molecule type" value="Genomic_DNA"/>
</dbReference>
<dbReference type="AlphaFoldDB" id="A0A9N8EEU4"/>
<feature type="signal peptide" evidence="3">
    <location>
        <begin position="1"/>
        <end position="20"/>
    </location>
</feature>
<feature type="coiled-coil region" evidence="1">
    <location>
        <begin position="126"/>
        <end position="160"/>
    </location>
</feature>
<organism evidence="4 5">
    <name type="scientific">Seminavis robusta</name>
    <dbReference type="NCBI Taxonomy" id="568900"/>
    <lineage>
        <taxon>Eukaryota</taxon>
        <taxon>Sar</taxon>
        <taxon>Stramenopiles</taxon>
        <taxon>Ochrophyta</taxon>
        <taxon>Bacillariophyta</taxon>
        <taxon>Bacillariophyceae</taxon>
        <taxon>Bacillariophycidae</taxon>
        <taxon>Naviculales</taxon>
        <taxon>Naviculaceae</taxon>
        <taxon>Seminavis</taxon>
    </lineage>
</organism>
<feature type="compositionally biased region" description="Basic residues" evidence="2">
    <location>
        <begin position="57"/>
        <end position="70"/>
    </location>
</feature>
<evidence type="ECO:0000256" key="1">
    <source>
        <dbReference type="SAM" id="Coils"/>
    </source>
</evidence>
<sequence>MKFLGSASVFALLASPVVQAFAPLSPLASSSPLTVSTPPVSPQLETVRANDVALNGQKKKPKKKNKKKKSAAADDVGGEEAPYVVVAAAKAPAVAAAPQKDSELLARSLLAYRLELENKARTAGEASRSQEEAAALALRLEQERLELVAAKQKQETFQRALLMNRLDREERVREERRAKEAEIAERKGSIADALNQPKPQDVEEKLQDMYASISDIGERAFAILTNLGLVEESPDPESPDYDSTFDDELVYDVVYAN</sequence>
<evidence type="ECO:0000256" key="3">
    <source>
        <dbReference type="SAM" id="SignalP"/>
    </source>
</evidence>
<proteinExistence type="predicted"/>
<name>A0A9N8EEU4_9STRA</name>
<gene>
    <name evidence="4" type="ORF">SEMRO_1020_G232160.1</name>
</gene>
<evidence type="ECO:0000313" key="4">
    <source>
        <dbReference type="EMBL" id="CAB9519483.1"/>
    </source>
</evidence>
<keyword evidence="1" id="KW-0175">Coiled coil</keyword>
<keyword evidence="5" id="KW-1185">Reference proteome</keyword>
<dbReference type="OrthoDB" id="49485at2759"/>
<evidence type="ECO:0000256" key="2">
    <source>
        <dbReference type="SAM" id="MobiDB-lite"/>
    </source>
</evidence>
<comment type="caution">
    <text evidence="4">The sequence shown here is derived from an EMBL/GenBank/DDBJ whole genome shotgun (WGS) entry which is preliminary data.</text>
</comment>
<reference evidence="4" key="1">
    <citation type="submission" date="2020-06" db="EMBL/GenBank/DDBJ databases">
        <authorList>
            <consortium name="Plant Systems Biology data submission"/>
        </authorList>
    </citation>
    <scope>NUCLEOTIDE SEQUENCE</scope>
    <source>
        <strain evidence="4">D6</strain>
    </source>
</reference>
<feature type="compositionally biased region" description="Low complexity" evidence="2">
    <location>
        <begin position="28"/>
        <end position="38"/>
    </location>
</feature>
<keyword evidence="3" id="KW-0732">Signal</keyword>
<dbReference type="Proteomes" id="UP001153069">
    <property type="component" value="Unassembled WGS sequence"/>
</dbReference>
<evidence type="ECO:0000313" key="5">
    <source>
        <dbReference type="Proteomes" id="UP001153069"/>
    </source>
</evidence>
<accession>A0A9N8EEU4</accession>